<dbReference type="InterPro" id="IPR051257">
    <property type="entry name" value="Diverse_CBS-Domain"/>
</dbReference>
<dbReference type="EMBL" id="JYJG01000100">
    <property type="protein sequence ID" value="KJK48676.1"/>
    <property type="molecule type" value="Genomic_DNA"/>
</dbReference>
<proteinExistence type="predicted"/>
<dbReference type="PANTHER" id="PTHR43080">
    <property type="entry name" value="CBS DOMAIN-CONTAINING PROTEIN CBSX3, MITOCHONDRIAL"/>
    <property type="match status" value="1"/>
</dbReference>
<evidence type="ECO:0000313" key="6">
    <source>
        <dbReference type="Proteomes" id="UP000033393"/>
    </source>
</evidence>
<reference evidence="5 6" key="1">
    <citation type="submission" date="2015-02" db="EMBL/GenBank/DDBJ databases">
        <authorList>
            <person name="Ju K.-S."/>
            <person name="Doroghazi J.R."/>
            <person name="Metcalf W."/>
        </authorList>
    </citation>
    <scope>NUCLEOTIDE SEQUENCE [LARGE SCALE GENOMIC DNA]</scope>
    <source>
        <strain evidence="5 6">NRRL B-16140</strain>
    </source>
</reference>
<dbReference type="STRING" id="68170.GCA_000974445_01835"/>
<evidence type="ECO:0000256" key="2">
    <source>
        <dbReference type="PROSITE-ProRule" id="PRU00703"/>
    </source>
</evidence>
<dbReference type="PROSITE" id="PS50914">
    <property type="entry name" value="BON"/>
    <property type="match status" value="1"/>
</dbReference>
<dbReference type="InterPro" id="IPR007055">
    <property type="entry name" value="BON_dom"/>
</dbReference>
<evidence type="ECO:0000259" key="4">
    <source>
        <dbReference type="PROSITE" id="PS51371"/>
    </source>
</evidence>
<name>A0A0F0H1F2_LENAE</name>
<protein>
    <recommendedName>
        <fullName evidence="7">CBS domain-containing protein</fullName>
    </recommendedName>
</protein>
<dbReference type="InterPro" id="IPR000644">
    <property type="entry name" value="CBS_dom"/>
</dbReference>
<evidence type="ECO:0000259" key="3">
    <source>
        <dbReference type="PROSITE" id="PS50914"/>
    </source>
</evidence>
<evidence type="ECO:0000256" key="1">
    <source>
        <dbReference type="ARBA" id="ARBA00023122"/>
    </source>
</evidence>
<feature type="domain" description="CBS" evidence="4">
    <location>
        <begin position="10"/>
        <end position="67"/>
    </location>
</feature>
<dbReference type="PROSITE" id="PS51371">
    <property type="entry name" value="CBS"/>
    <property type="match status" value="2"/>
</dbReference>
<feature type="domain" description="BON" evidence="3">
    <location>
        <begin position="145"/>
        <end position="212"/>
    </location>
</feature>
<dbReference type="Pfam" id="PF04972">
    <property type="entry name" value="BON"/>
    <property type="match status" value="1"/>
</dbReference>
<dbReference type="AlphaFoldDB" id="A0A0F0H1F2"/>
<organism evidence="5 6">
    <name type="scientific">Lentzea aerocolonigenes</name>
    <name type="common">Lechevalieria aerocolonigenes</name>
    <name type="synonym">Saccharothrix aerocolonigenes</name>
    <dbReference type="NCBI Taxonomy" id="68170"/>
    <lineage>
        <taxon>Bacteria</taxon>
        <taxon>Bacillati</taxon>
        <taxon>Actinomycetota</taxon>
        <taxon>Actinomycetes</taxon>
        <taxon>Pseudonocardiales</taxon>
        <taxon>Pseudonocardiaceae</taxon>
        <taxon>Lentzea</taxon>
    </lineage>
</organism>
<sequence length="220" mass="23322">MTEPKTADVMCRRVVSAALDTSFKELVGTMIVHEMSMIPVVDSAGRPVGTVTEEDLATKLEFHGGAGNRPILAGAHTRARWHKSSATVAAELMTPAVTVAENVGLRAALRLLAGVRAGRLCVVNGKGTLVGVLGRGDALRLFLRGDDVIRADLERRLLPASANTRRVAVHVADGVVTLDGAMCLHSATQRAEWIARGVPGVIAVRNNLCFDVDDLMITGL</sequence>
<dbReference type="Gene3D" id="3.30.1340.30">
    <property type="match status" value="1"/>
</dbReference>
<keyword evidence="1 2" id="KW-0129">CBS domain</keyword>
<keyword evidence="6" id="KW-1185">Reference proteome</keyword>
<dbReference type="SUPFAM" id="SSF54631">
    <property type="entry name" value="CBS-domain pair"/>
    <property type="match status" value="1"/>
</dbReference>
<dbReference type="PANTHER" id="PTHR43080:SF29">
    <property type="entry name" value="OS02G0818000 PROTEIN"/>
    <property type="match status" value="1"/>
</dbReference>
<comment type="caution">
    <text evidence="5">The sequence shown here is derived from an EMBL/GenBank/DDBJ whole genome shotgun (WGS) entry which is preliminary data.</text>
</comment>
<dbReference type="InterPro" id="IPR046342">
    <property type="entry name" value="CBS_dom_sf"/>
</dbReference>
<dbReference type="SMART" id="SM00116">
    <property type="entry name" value="CBS"/>
    <property type="match status" value="2"/>
</dbReference>
<dbReference type="OrthoDB" id="3672399at2"/>
<dbReference type="Pfam" id="PF00571">
    <property type="entry name" value="CBS"/>
    <property type="match status" value="2"/>
</dbReference>
<gene>
    <name evidence="5" type="ORF">UK23_16380</name>
</gene>
<dbReference type="PATRIC" id="fig|68170.10.peg.4160"/>
<evidence type="ECO:0008006" key="7">
    <source>
        <dbReference type="Google" id="ProtNLM"/>
    </source>
</evidence>
<feature type="domain" description="CBS" evidence="4">
    <location>
        <begin position="92"/>
        <end position="148"/>
    </location>
</feature>
<accession>A0A0F0H1F2</accession>
<dbReference type="Gene3D" id="3.10.580.10">
    <property type="entry name" value="CBS-domain"/>
    <property type="match status" value="1"/>
</dbReference>
<dbReference type="Proteomes" id="UP000033393">
    <property type="component" value="Unassembled WGS sequence"/>
</dbReference>
<dbReference type="RefSeq" id="WP_045312396.1">
    <property type="nucleotide sequence ID" value="NZ_JYJG01000100.1"/>
</dbReference>
<evidence type="ECO:0000313" key="5">
    <source>
        <dbReference type="EMBL" id="KJK48676.1"/>
    </source>
</evidence>